<sequence length="158" mass="17997">MMTLAEENIIGEIVSTMESGSILSIFYDTYSMGWTFGFKIFYYLINHYNSLGVIHNYSLPVPRLISRAIFASKPDLIETLKRRKLLIVDIFGSKYNIHPNEDYVIPITNPTEETLVPKIEKINKERIHPLAKTGNIVRLIYTVDGSVALFGEVPTLKT</sequence>
<dbReference type="AlphaFoldDB" id="A0A142CW45"/>
<dbReference type="RefSeq" id="WP_062389906.1">
    <property type="nucleotide sequence ID" value="NZ_CP014750.1"/>
</dbReference>
<gene>
    <name evidence="1" type="ORF">A0127_07350</name>
</gene>
<dbReference type="STRING" id="53952.A0127_07350"/>
<dbReference type="Gene3D" id="3.40.50.300">
    <property type="entry name" value="P-loop containing nucleotide triphosphate hydrolases"/>
    <property type="match status" value="1"/>
</dbReference>
<accession>A0A142CW45</accession>
<dbReference type="GeneID" id="27140352"/>
<dbReference type="KEGG" id="tpep:A0127_07350"/>
<dbReference type="OrthoDB" id="85233at2157"/>
<evidence type="ECO:0000313" key="2">
    <source>
        <dbReference type="Proteomes" id="UP000073604"/>
    </source>
</evidence>
<evidence type="ECO:0000313" key="1">
    <source>
        <dbReference type="EMBL" id="AMQ18997.1"/>
    </source>
</evidence>
<dbReference type="EMBL" id="CP014750">
    <property type="protein sequence ID" value="AMQ18997.1"/>
    <property type="molecule type" value="Genomic_DNA"/>
</dbReference>
<keyword evidence="2" id="KW-1185">Reference proteome</keyword>
<reference evidence="2" key="1">
    <citation type="submission" date="2016-03" db="EMBL/GenBank/DDBJ databases">
        <authorList>
            <person name="Oger P.M."/>
        </authorList>
    </citation>
    <scope>NUCLEOTIDE SEQUENCE [LARGE SCALE GENOMIC DNA]</scope>
    <source>
        <strain evidence="2">OG-1</strain>
    </source>
</reference>
<proteinExistence type="predicted"/>
<protein>
    <submittedName>
        <fullName evidence="1">Uncharacterized protein</fullName>
    </submittedName>
</protein>
<organism evidence="1 2">
    <name type="scientific">Thermococcus peptonophilus</name>
    <dbReference type="NCBI Taxonomy" id="53952"/>
    <lineage>
        <taxon>Archaea</taxon>
        <taxon>Methanobacteriati</taxon>
        <taxon>Methanobacteriota</taxon>
        <taxon>Thermococci</taxon>
        <taxon>Thermococcales</taxon>
        <taxon>Thermococcaceae</taxon>
        <taxon>Thermococcus</taxon>
    </lineage>
</organism>
<dbReference type="InterPro" id="IPR027417">
    <property type="entry name" value="P-loop_NTPase"/>
</dbReference>
<dbReference type="Proteomes" id="UP000073604">
    <property type="component" value="Chromosome"/>
</dbReference>
<name>A0A142CW45_9EURY</name>